<dbReference type="FunFam" id="1.20.5.370:FF:000007">
    <property type="entry name" value="Myosin heavy chain"/>
    <property type="match status" value="1"/>
</dbReference>
<evidence type="ECO:0000256" key="5">
    <source>
        <dbReference type="ARBA" id="ARBA00022741"/>
    </source>
</evidence>
<accession>A0A8K9V2M5</accession>
<feature type="coiled-coil region" evidence="13">
    <location>
        <begin position="771"/>
        <end position="1641"/>
    </location>
</feature>
<reference evidence="16" key="2">
    <citation type="submission" date="2025-08" db="UniProtKB">
        <authorList>
            <consortium name="Ensembl"/>
        </authorList>
    </citation>
    <scope>IDENTIFICATION</scope>
</reference>
<dbReference type="PANTHER" id="PTHR45615">
    <property type="entry name" value="MYOSIN HEAVY CHAIN, NON-MUSCLE"/>
    <property type="match status" value="1"/>
</dbReference>
<evidence type="ECO:0000256" key="13">
    <source>
        <dbReference type="SAM" id="Coils"/>
    </source>
</evidence>
<feature type="region of interest" description="Disordered" evidence="14">
    <location>
        <begin position="681"/>
        <end position="716"/>
    </location>
</feature>
<dbReference type="PROSITE" id="PS51456">
    <property type="entry name" value="MYOSIN_MOTOR"/>
    <property type="match status" value="1"/>
</dbReference>
<keyword evidence="5 12" id="KW-0547">Nucleotide-binding</keyword>
<feature type="compositionally biased region" description="Basic and acidic residues" evidence="14">
    <location>
        <begin position="705"/>
        <end position="716"/>
    </location>
</feature>
<dbReference type="FunFam" id="1.20.5.370:FF:000008">
    <property type="entry name" value="Myosin heavy chain"/>
    <property type="match status" value="1"/>
</dbReference>
<evidence type="ECO:0000256" key="1">
    <source>
        <dbReference type="ARBA" id="ARBA00004657"/>
    </source>
</evidence>
<evidence type="ECO:0000256" key="10">
    <source>
        <dbReference type="ARBA" id="ARBA00023179"/>
    </source>
</evidence>
<evidence type="ECO:0000313" key="17">
    <source>
        <dbReference type="Proteomes" id="UP000694395"/>
    </source>
</evidence>
<dbReference type="PRINTS" id="PR00193">
    <property type="entry name" value="MYOSINHEAVY"/>
</dbReference>
<evidence type="ECO:0000256" key="12">
    <source>
        <dbReference type="PROSITE-ProRule" id="PRU00782"/>
    </source>
</evidence>
<keyword evidence="8 12" id="KW-0518">Myosin</keyword>
<reference evidence="16" key="3">
    <citation type="submission" date="2025-09" db="UniProtKB">
        <authorList>
            <consortium name="Ensembl"/>
        </authorList>
    </citation>
    <scope>IDENTIFICATION</scope>
</reference>
<dbReference type="Pfam" id="PF00063">
    <property type="entry name" value="Myosin_head"/>
    <property type="match status" value="1"/>
</dbReference>
<feature type="binding site" evidence="12">
    <location>
        <begin position="172"/>
        <end position="179"/>
    </location>
    <ligand>
        <name>ATP</name>
        <dbReference type="ChEBI" id="CHEBI:30616"/>
    </ligand>
</feature>
<dbReference type="FunFam" id="1.20.5.370:FF:000001">
    <property type="entry name" value="Myosin heavy chain"/>
    <property type="match status" value="1"/>
</dbReference>
<dbReference type="GO" id="GO:0016460">
    <property type="term" value="C:myosin II complex"/>
    <property type="evidence" value="ECO:0007669"/>
    <property type="project" value="TreeGrafter"/>
</dbReference>
<dbReference type="SUPFAM" id="SSF90257">
    <property type="entry name" value="Myosin rod fragments"/>
    <property type="match status" value="4"/>
</dbReference>
<evidence type="ECO:0000256" key="8">
    <source>
        <dbReference type="ARBA" id="ARBA00023123"/>
    </source>
</evidence>
<name>A0A8K9V2M5_ONCMY</name>
<dbReference type="SUPFAM" id="SSF50084">
    <property type="entry name" value="Myosin S1 fragment, N-terminal domain"/>
    <property type="match status" value="1"/>
</dbReference>
<keyword evidence="3" id="KW-0787">Thick filament</keyword>
<dbReference type="InterPro" id="IPR036961">
    <property type="entry name" value="Kinesin_motor_dom_sf"/>
</dbReference>
<dbReference type="GeneTree" id="ENSGT00940000163461"/>
<keyword evidence="4" id="KW-0963">Cytoplasm</keyword>
<evidence type="ECO:0000256" key="2">
    <source>
        <dbReference type="ARBA" id="ARBA00008314"/>
    </source>
</evidence>
<dbReference type="InterPro" id="IPR014751">
    <property type="entry name" value="XRCC4-like_C"/>
</dbReference>
<evidence type="ECO:0000313" key="16">
    <source>
        <dbReference type="Ensembl" id="ENSOMYP00000118198.1"/>
    </source>
</evidence>
<comment type="caution">
    <text evidence="12">Lacks conserved residue(s) required for the propagation of feature annotation.</text>
</comment>
<dbReference type="Ensembl" id="ENSOMYT00000124124.1">
    <property type="protein sequence ID" value="ENSOMYP00000118198.1"/>
    <property type="gene ID" value="ENSOMYG00000071995.1"/>
</dbReference>
<dbReference type="GO" id="GO:0000146">
    <property type="term" value="F:microfilament motor activity"/>
    <property type="evidence" value="ECO:0007669"/>
    <property type="project" value="TreeGrafter"/>
</dbReference>
<keyword evidence="11 12" id="KW-0009">Actin-binding</keyword>
<organism evidence="16 17">
    <name type="scientific">Oncorhynchus mykiss</name>
    <name type="common">Rainbow trout</name>
    <name type="synonym">Salmo gairdneri</name>
    <dbReference type="NCBI Taxonomy" id="8022"/>
    <lineage>
        <taxon>Eukaryota</taxon>
        <taxon>Metazoa</taxon>
        <taxon>Chordata</taxon>
        <taxon>Craniata</taxon>
        <taxon>Vertebrata</taxon>
        <taxon>Euteleostomi</taxon>
        <taxon>Actinopterygii</taxon>
        <taxon>Neopterygii</taxon>
        <taxon>Teleostei</taxon>
        <taxon>Protacanthopterygii</taxon>
        <taxon>Salmoniformes</taxon>
        <taxon>Salmonidae</taxon>
        <taxon>Salmoninae</taxon>
        <taxon>Oncorhynchus</taxon>
    </lineage>
</organism>
<dbReference type="Gene3D" id="3.40.850.10">
    <property type="entry name" value="Kinesin motor domain"/>
    <property type="match status" value="1"/>
</dbReference>
<dbReference type="Gene3D" id="1.20.5.370">
    <property type="match status" value="5"/>
</dbReference>
<dbReference type="Gene3D" id="1.10.10.820">
    <property type="match status" value="1"/>
</dbReference>
<dbReference type="FunFam" id="1.20.120.720:FF:000001">
    <property type="entry name" value="Myosin heavy chain, muscle"/>
    <property type="match status" value="1"/>
</dbReference>
<comment type="similarity">
    <text evidence="2 12">Belongs to the TRAFAC class myosin-kinesin ATPase superfamily. Myosin family.</text>
</comment>
<reference evidence="16" key="1">
    <citation type="submission" date="2020-07" db="EMBL/GenBank/DDBJ databases">
        <title>A long reads based de novo assembly of the rainbow trout Arlee double haploid line genome.</title>
        <authorList>
            <person name="Gao G."/>
            <person name="Palti Y."/>
        </authorList>
    </citation>
    <scope>NUCLEOTIDE SEQUENCE [LARGE SCALE GENOMIC DNA]</scope>
</reference>
<dbReference type="FunFam" id="1.20.5.340:FF:000013">
    <property type="entry name" value="Myosin heavy chain"/>
    <property type="match status" value="1"/>
</dbReference>
<evidence type="ECO:0000256" key="7">
    <source>
        <dbReference type="ARBA" id="ARBA00023054"/>
    </source>
</evidence>
<dbReference type="FunFam" id="1.10.10.820:FF:000001">
    <property type="entry name" value="Myosin heavy chain"/>
    <property type="match status" value="1"/>
</dbReference>
<keyword evidence="10" id="KW-0514">Muscle protein</keyword>
<dbReference type="Proteomes" id="UP000694395">
    <property type="component" value="Chromosome 28"/>
</dbReference>
<keyword evidence="6 12" id="KW-0067">ATP-binding</keyword>
<dbReference type="GO" id="GO:0030016">
    <property type="term" value="C:myofibril"/>
    <property type="evidence" value="ECO:0007669"/>
    <property type="project" value="UniProtKB-SubCell"/>
</dbReference>
<dbReference type="Gene3D" id="2.30.30.360">
    <property type="entry name" value="Myosin S1 fragment, N-terminal"/>
    <property type="match status" value="1"/>
</dbReference>
<dbReference type="CDD" id="cd01377">
    <property type="entry name" value="MYSc_class_II"/>
    <property type="match status" value="1"/>
</dbReference>
<dbReference type="FunFam" id="3.40.850.10:FF:000101">
    <property type="entry name" value="Slow myosin heavy chain 2"/>
    <property type="match status" value="1"/>
</dbReference>
<dbReference type="SMART" id="SM00242">
    <property type="entry name" value="MYSc"/>
    <property type="match status" value="1"/>
</dbReference>
<comment type="subcellular location">
    <subcellularLocation>
        <location evidence="1">Cytoplasm</location>
        <location evidence="1">Myofibril</location>
    </subcellularLocation>
</comment>
<proteinExistence type="inferred from homology"/>
<protein>
    <recommendedName>
        <fullName evidence="15">Myosin motor domain-containing protein</fullName>
    </recommendedName>
</protein>
<dbReference type="InterPro" id="IPR001609">
    <property type="entry name" value="Myosin_head_motor_dom-like"/>
</dbReference>
<dbReference type="FunFam" id="1.20.5.340:FF:000002">
    <property type="entry name" value="Myosin heavy chain"/>
    <property type="match status" value="1"/>
</dbReference>
<keyword evidence="17" id="KW-1185">Reference proteome</keyword>
<evidence type="ECO:0000256" key="4">
    <source>
        <dbReference type="ARBA" id="ARBA00022490"/>
    </source>
</evidence>
<dbReference type="GO" id="GO:0005524">
    <property type="term" value="F:ATP binding"/>
    <property type="evidence" value="ECO:0007669"/>
    <property type="project" value="UniProtKB-UniRule"/>
</dbReference>
<dbReference type="InterPro" id="IPR002928">
    <property type="entry name" value="Myosin_tail"/>
</dbReference>
<dbReference type="Pfam" id="PF01576">
    <property type="entry name" value="Myosin_tail_1"/>
    <property type="match status" value="1"/>
</dbReference>
<dbReference type="InterPro" id="IPR008989">
    <property type="entry name" value="Myosin_S1_N"/>
</dbReference>
<keyword evidence="9 12" id="KW-0505">Motor protein</keyword>
<evidence type="ECO:0000256" key="3">
    <source>
        <dbReference type="ARBA" id="ARBA00022433"/>
    </source>
</evidence>
<evidence type="ECO:0000256" key="9">
    <source>
        <dbReference type="ARBA" id="ARBA00023175"/>
    </source>
</evidence>
<evidence type="ECO:0000256" key="14">
    <source>
        <dbReference type="SAM" id="MobiDB-lite"/>
    </source>
</evidence>
<dbReference type="SUPFAM" id="SSF52540">
    <property type="entry name" value="P-loop containing nucleoside triphosphate hydrolases"/>
    <property type="match status" value="1"/>
</dbReference>
<feature type="domain" description="Myosin motor" evidence="15">
    <location>
        <begin position="81"/>
        <end position="624"/>
    </location>
</feature>
<dbReference type="FunFam" id="1.20.5.340:FF:000006">
    <property type="entry name" value="Myosin heavy chain"/>
    <property type="match status" value="1"/>
</dbReference>
<dbReference type="GO" id="GO:0032982">
    <property type="term" value="C:myosin filament"/>
    <property type="evidence" value="ECO:0007669"/>
    <property type="project" value="UniProtKB-KW"/>
</dbReference>
<dbReference type="FunFam" id="1.20.58.530:FF:000001">
    <property type="entry name" value="Myosin heavy chain"/>
    <property type="match status" value="1"/>
</dbReference>
<sequence length="1662" mass="189571">MSTDAEMKIYGKAALYLRKPERERIEAQAAPFDSKNACYVTDVKELYLKGLITGRTEGKCTVKDKEFKEADIYQMNPPKYDKIEDMAMMTYLNEASVLYNLKERYAAWMIYTYSGLFCATVNPYKWLPVYDEEVVNAYRGKKRMEAPPHIFSVSDNQKPILHSNPSVILTSGESGAGKTVNTKRVIQYFATIAVSGVKKEVDPTKMQGSLEDQIIAANPLLESYGNAKTVRNDNSSRFGKFIRIHFQAGKLAKADIETYLLEKSRVAFQLPAERGYHIFYQMMTNHKPELVEMTLITTNPYDFPMISQGQISVASIDDKVELDATDDAITILGFSNDEKMAIYKLTGAVMHHGNLKFKQKQREEQAEPDGTEVADKIGYLLGLNSAELLKCLCYPRVKVGNEYVTKGQTVPQVYNAVMALAKSIYERMFLWMVIRINEMLDTKNPRQFYIGVLDIAGFEIFDYNSMEQLCINFTNEKLQQFFNHTMFVLEQEEYKKEGIVWAFIDFGMDLAACIELIEKPLGIFSILEEECMFPKASDTTFKNKLNDQHLGKTKAYEKPKPAKGKAEAHFSLVHYAGVVDYNITGWLEKNKDPLNESVLLMYGKSSVKLMATLYPAAPPEGKTSITSNAPVTIQTHIVFKVNKLTKADDQLEEHSSSLCALPDPQRDLQKGLPHTECQFWTHQGQSNTPTGRSDRHGPGSQPWIPHEKRVHQDDGEERCHLHHPVQHPFIHECENLAMDEGVLQDQAPAEEPGEGSGQEEGVGGEDVYILINNESENLNDSEERCEGLIKSKIQLEAKLKETAERLEDEEEMNAELTAKKRKLEDECSELKKDIDDLELTLAKVEKEKHATENKVKNLTEEMASLDESVAKLTKEKKALQEAHQQTLDDLQAEEDKVNTLTKAKTKLEQQVDDLEGSLEQEKKLRMDLERAKRKLEGDLKLAQESIMDLENDKQQSDEKIKKKEFETSQLLSKIEDEQSLGAQLQKKIKELQARIEELEEEIEAERAARAKVEKQRADLSRELEEISERLEEAGGATSVQIEMNKKREAEFQKLRRDLEESTLQHESVAAALRKKQADSVAELGEQIDNLQRVKQKLEKEKSEYKMEIDDLSSNMEAIAKAKGNLEKMCRTLEDQLSEIKTKNEENVRQINDIGGQRARLLTENGEFGRQLEEKEALVTQLTRSKQAFTQQVEELKRQIEEEVKAKNALAHGVQSARHDCDLLREQFEEEQEAKAELQRGMSKANSEVAQWRTKYETDAIQRTEELEEAKKKLAQRLQDAEETIEATNSKCASLEKTKQRLLGEVEDLMIDVERANAMAANLDKKQRNFDKVLAEWKQKYEEGQAELEGAQKEVRSMSTELFKMKNSYEEALDHLETLKRENKNLQQEISDLTEQIGETSKSIHELEKAKKTVETEKSEIQTALEEAEGTLEHEESKILRVQLELNQIKGEVDRKLAEKDEEMEQIKRNSQRMMDSMQSTLDSEIRSRNDALRVKKKMEGDLNEMEVQLSHANRQAAEAQKQLRNVQGQLKDALLHLDDAVRVADDMKEQAAMVERRNGLMAAEIEELRVALEQAERGRKVAETELVDASERVGLLHSQNTSLLNTKKKLESDLVQVQGEVEDIVQEARNAEEKAKKAITDVSPYDLFNYIHFICIHGPMVG</sequence>
<dbReference type="FunFam" id="1.20.5.370:FF:000003">
    <property type="entry name" value="Myosin heavy chain"/>
    <property type="match status" value="1"/>
</dbReference>
<dbReference type="FunFam" id="1.20.5.340:FF:000003">
    <property type="entry name" value="Myosin heavy chain"/>
    <property type="match status" value="1"/>
</dbReference>
<dbReference type="PANTHER" id="PTHR45615:SF44">
    <property type="entry name" value="MYOSIN HEAVY CHAIN 4-RELATED"/>
    <property type="match status" value="1"/>
</dbReference>
<evidence type="ECO:0000259" key="15">
    <source>
        <dbReference type="PROSITE" id="PS51456"/>
    </source>
</evidence>
<dbReference type="InterPro" id="IPR027417">
    <property type="entry name" value="P-loop_NTPase"/>
</dbReference>
<feature type="compositionally biased region" description="Polar residues" evidence="14">
    <location>
        <begin position="681"/>
        <end position="691"/>
    </location>
</feature>
<keyword evidence="7 13" id="KW-0175">Coiled coil</keyword>
<dbReference type="Gene3D" id="1.20.5.340">
    <property type="match status" value="4"/>
</dbReference>
<dbReference type="GO" id="GO:0051015">
    <property type="term" value="F:actin filament binding"/>
    <property type="evidence" value="ECO:0007669"/>
    <property type="project" value="InterPro"/>
</dbReference>
<dbReference type="Gene3D" id="1.20.120.720">
    <property type="entry name" value="Myosin VI head, motor domain, U50 subdomain"/>
    <property type="match status" value="1"/>
</dbReference>
<dbReference type="Gene3D" id="1.20.58.530">
    <property type="match status" value="1"/>
</dbReference>
<evidence type="ECO:0000256" key="11">
    <source>
        <dbReference type="ARBA" id="ARBA00023203"/>
    </source>
</evidence>
<evidence type="ECO:0000256" key="6">
    <source>
        <dbReference type="ARBA" id="ARBA00022840"/>
    </source>
</evidence>